<keyword evidence="7" id="KW-1185">Reference proteome</keyword>
<proteinExistence type="predicted"/>
<dbReference type="Proteomes" id="UP001427805">
    <property type="component" value="Unassembled WGS sequence"/>
</dbReference>
<dbReference type="SUPFAM" id="SSF46689">
    <property type="entry name" value="Homeodomain-like"/>
    <property type="match status" value="1"/>
</dbReference>
<organism evidence="6 7">
    <name type="scientific">Sphingomonas rustica</name>
    <dbReference type="NCBI Taxonomy" id="3103142"/>
    <lineage>
        <taxon>Bacteria</taxon>
        <taxon>Pseudomonadati</taxon>
        <taxon>Pseudomonadota</taxon>
        <taxon>Alphaproteobacteria</taxon>
        <taxon>Sphingomonadales</taxon>
        <taxon>Sphingomonadaceae</taxon>
        <taxon>Sphingomonas</taxon>
    </lineage>
</organism>
<dbReference type="InterPro" id="IPR009057">
    <property type="entry name" value="Homeodomain-like_sf"/>
</dbReference>
<protein>
    <submittedName>
        <fullName evidence="6">TetR/AcrR family transcriptional regulator</fullName>
    </submittedName>
</protein>
<evidence type="ECO:0000313" key="6">
    <source>
        <dbReference type="EMBL" id="MEN3746813.1"/>
    </source>
</evidence>
<accession>A0ABV0B5H6</accession>
<name>A0ABV0B5H6_9SPHN</name>
<dbReference type="Pfam" id="PF00440">
    <property type="entry name" value="TetR_N"/>
    <property type="match status" value="1"/>
</dbReference>
<evidence type="ECO:0000256" key="4">
    <source>
        <dbReference type="PROSITE-ProRule" id="PRU00335"/>
    </source>
</evidence>
<reference evidence="6 7" key="1">
    <citation type="submission" date="2024-05" db="EMBL/GenBank/DDBJ databases">
        <title>Sphingomonas sp. HF-S3 16S ribosomal RNA gene Genome sequencing and assembly.</title>
        <authorList>
            <person name="Lee H."/>
        </authorList>
    </citation>
    <scope>NUCLEOTIDE SEQUENCE [LARGE SCALE GENOMIC DNA]</scope>
    <source>
        <strain evidence="6 7">HF-S3</strain>
    </source>
</reference>
<comment type="caution">
    <text evidence="6">The sequence shown here is derived from an EMBL/GenBank/DDBJ whole genome shotgun (WGS) entry which is preliminary data.</text>
</comment>
<dbReference type="EMBL" id="JBDIZK010000003">
    <property type="protein sequence ID" value="MEN3746813.1"/>
    <property type="molecule type" value="Genomic_DNA"/>
</dbReference>
<keyword evidence="1" id="KW-0805">Transcription regulation</keyword>
<dbReference type="PROSITE" id="PS50977">
    <property type="entry name" value="HTH_TETR_2"/>
    <property type="match status" value="1"/>
</dbReference>
<dbReference type="InterPro" id="IPR025996">
    <property type="entry name" value="MT1864/Rv1816-like_C"/>
</dbReference>
<gene>
    <name evidence="6" type="ORF">TPR58_06525</name>
</gene>
<dbReference type="InterPro" id="IPR036271">
    <property type="entry name" value="Tet_transcr_reg_TetR-rel_C_sf"/>
</dbReference>
<feature type="domain" description="HTH tetR-type" evidence="5">
    <location>
        <begin position="10"/>
        <end position="70"/>
    </location>
</feature>
<evidence type="ECO:0000256" key="3">
    <source>
        <dbReference type="ARBA" id="ARBA00023163"/>
    </source>
</evidence>
<evidence type="ECO:0000256" key="2">
    <source>
        <dbReference type="ARBA" id="ARBA00023125"/>
    </source>
</evidence>
<keyword evidence="2 4" id="KW-0238">DNA-binding</keyword>
<dbReference type="RefSeq" id="WP_346245810.1">
    <property type="nucleotide sequence ID" value="NZ_JBDIZK010000003.1"/>
</dbReference>
<dbReference type="Pfam" id="PF13305">
    <property type="entry name" value="TetR_C_33"/>
    <property type="match status" value="1"/>
</dbReference>
<keyword evidence="3" id="KW-0804">Transcription</keyword>
<feature type="DNA-binding region" description="H-T-H motif" evidence="4">
    <location>
        <begin position="33"/>
        <end position="52"/>
    </location>
</feature>
<dbReference type="InterPro" id="IPR001647">
    <property type="entry name" value="HTH_TetR"/>
</dbReference>
<sequence>MGRRSDHTRPEIEQMLVVEGHKHLAEVGFARFSGREVAKRIGYSIGTLYNVFGSYDNFIVALNTRTFQIWAKDLRRALDACEGDRIRCLVENYFRFARENRNLWLAIYDHHLPVDYVMPEEHDWLRGELTHIVVHEVTVALPDSAAARAPKLARSLVATVHGHCLFDLSGSFTLMGEDEPVEMALGRVRDTLAAAVADASD</sequence>
<dbReference type="SUPFAM" id="SSF48498">
    <property type="entry name" value="Tetracyclin repressor-like, C-terminal domain"/>
    <property type="match status" value="1"/>
</dbReference>
<evidence type="ECO:0000256" key="1">
    <source>
        <dbReference type="ARBA" id="ARBA00023015"/>
    </source>
</evidence>
<dbReference type="Gene3D" id="1.10.357.10">
    <property type="entry name" value="Tetracycline Repressor, domain 2"/>
    <property type="match status" value="1"/>
</dbReference>
<evidence type="ECO:0000259" key="5">
    <source>
        <dbReference type="PROSITE" id="PS50977"/>
    </source>
</evidence>
<evidence type="ECO:0000313" key="7">
    <source>
        <dbReference type="Proteomes" id="UP001427805"/>
    </source>
</evidence>